<gene>
    <name evidence="1" type="ORF">ARMOST_18825</name>
</gene>
<accession>A0A284S2T9</accession>
<dbReference type="STRING" id="47428.A0A284S2T9"/>
<dbReference type="EMBL" id="FUEG01000028">
    <property type="protein sequence ID" value="SJL15332.1"/>
    <property type="molecule type" value="Genomic_DNA"/>
</dbReference>
<dbReference type="PANTHER" id="PTHR37450:SF1">
    <property type="entry name" value="CIPC PROTEIN"/>
    <property type="match status" value="1"/>
</dbReference>
<dbReference type="PANTHER" id="PTHR37450">
    <property type="entry name" value="CIPC PROTEIN"/>
    <property type="match status" value="1"/>
</dbReference>
<dbReference type="AlphaFoldDB" id="A0A284S2T9"/>
<dbReference type="Proteomes" id="UP000219338">
    <property type="component" value="Unassembled WGS sequence"/>
</dbReference>
<evidence type="ECO:0000313" key="2">
    <source>
        <dbReference type="Proteomes" id="UP000219338"/>
    </source>
</evidence>
<evidence type="ECO:0000313" key="1">
    <source>
        <dbReference type="EMBL" id="SJL15332.1"/>
    </source>
</evidence>
<reference evidence="2" key="1">
    <citation type="journal article" date="2017" name="Nat. Ecol. Evol.">
        <title>Genome expansion and lineage-specific genetic innovations in the forest pathogenic fungi Armillaria.</title>
        <authorList>
            <person name="Sipos G."/>
            <person name="Prasanna A.N."/>
            <person name="Walter M.C."/>
            <person name="O'Connor E."/>
            <person name="Balint B."/>
            <person name="Krizsan K."/>
            <person name="Kiss B."/>
            <person name="Hess J."/>
            <person name="Varga T."/>
            <person name="Slot J."/>
            <person name="Riley R."/>
            <person name="Boka B."/>
            <person name="Rigling D."/>
            <person name="Barry K."/>
            <person name="Lee J."/>
            <person name="Mihaltcheva S."/>
            <person name="LaButti K."/>
            <person name="Lipzen A."/>
            <person name="Waldron R."/>
            <person name="Moloney N.M."/>
            <person name="Sperisen C."/>
            <person name="Kredics L."/>
            <person name="Vagvoelgyi C."/>
            <person name="Patrignani A."/>
            <person name="Fitzpatrick D."/>
            <person name="Nagy I."/>
            <person name="Doyle S."/>
            <person name="Anderson J.B."/>
            <person name="Grigoriev I.V."/>
            <person name="Gueldener U."/>
            <person name="Muensterkoetter M."/>
            <person name="Nagy L.G."/>
        </authorList>
    </citation>
    <scope>NUCLEOTIDE SEQUENCE [LARGE SCALE GENOMIC DNA]</scope>
    <source>
        <strain evidence="2">C18/9</strain>
    </source>
</reference>
<dbReference type="InterPro" id="IPR022234">
    <property type="entry name" value="DUF3759"/>
</dbReference>
<protein>
    <submittedName>
        <fullName evidence="1">Uncharacterized protein</fullName>
    </submittedName>
</protein>
<dbReference type="OMA" id="AKHIANK"/>
<name>A0A284S2T9_ARMOS</name>
<sequence>MGLFSDDSDQAQAHDQVINTPHKAELSHELIAGAASYKAAKAYEKHCRRFSVGWSSFPPTSLLPLAVTEHINGQPLSHEKAKELLASFSGAFVDRTVETKGLNYIDSVKAKHHAKQQANAALADSGDY</sequence>
<dbReference type="Pfam" id="PF12585">
    <property type="entry name" value="DUF3759"/>
    <property type="match status" value="1"/>
</dbReference>
<dbReference type="OrthoDB" id="9895617at2759"/>
<keyword evidence="2" id="KW-1185">Reference proteome</keyword>
<proteinExistence type="predicted"/>
<organism evidence="1 2">
    <name type="scientific">Armillaria ostoyae</name>
    <name type="common">Armillaria root rot fungus</name>
    <dbReference type="NCBI Taxonomy" id="47428"/>
    <lineage>
        <taxon>Eukaryota</taxon>
        <taxon>Fungi</taxon>
        <taxon>Dikarya</taxon>
        <taxon>Basidiomycota</taxon>
        <taxon>Agaricomycotina</taxon>
        <taxon>Agaricomycetes</taxon>
        <taxon>Agaricomycetidae</taxon>
        <taxon>Agaricales</taxon>
        <taxon>Marasmiineae</taxon>
        <taxon>Physalacriaceae</taxon>
        <taxon>Armillaria</taxon>
    </lineage>
</organism>